<feature type="region of interest" description="Disordered" evidence="1">
    <location>
        <begin position="111"/>
        <end position="132"/>
    </location>
</feature>
<dbReference type="SUPFAM" id="SSF51735">
    <property type="entry name" value="NAD(P)-binding Rossmann-fold domains"/>
    <property type="match status" value="1"/>
</dbReference>
<dbReference type="Pfam" id="PF01370">
    <property type="entry name" value="Epimerase"/>
    <property type="match status" value="1"/>
</dbReference>
<dbReference type="InterPro" id="IPR001509">
    <property type="entry name" value="Epimerase_deHydtase"/>
</dbReference>
<dbReference type="InterPro" id="IPR051783">
    <property type="entry name" value="NAD(P)-dependent_oxidoreduct"/>
</dbReference>
<reference evidence="3 4" key="1">
    <citation type="submission" date="2020-03" db="EMBL/GenBank/DDBJ databases">
        <title>Draft Genome Sequence of Cudoniella acicularis.</title>
        <authorList>
            <person name="Buettner E."/>
            <person name="Kellner H."/>
        </authorList>
    </citation>
    <scope>NUCLEOTIDE SEQUENCE [LARGE SCALE GENOMIC DNA]</scope>
    <source>
        <strain evidence="3 4">DSM 108380</strain>
    </source>
</reference>
<dbReference type="EMBL" id="JAAMPI010002490">
    <property type="protein sequence ID" value="KAF4612810.1"/>
    <property type="molecule type" value="Genomic_DNA"/>
</dbReference>
<protein>
    <recommendedName>
        <fullName evidence="2">NAD-dependent epimerase/dehydratase domain-containing protein</fullName>
    </recommendedName>
</protein>
<dbReference type="InterPro" id="IPR036291">
    <property type="entry name" value="NAD(P)-bd_dom_sf"/>
</dbReference>
<dbReference type="PANTHER" id="PTHR48079:SF5">
    <property type="entry name" value="DEPENDENT EPIMERASE_DEHYDRATASE, PUTATIVE (AFU_ORTHOLOGUE AFUA_7G00180)-RELATED"/>
    <property type="match status" value="1"/>
</dbReference>
<evidence type="ECO:0000313" key="3">
    <source>
        <dbReference type="EMBL" id="KAF4612810.1"/>
    </source>
</evidence>
<dbReference type="OrthoDB" id="10262413at2759"/>
<name>A0A8H4VLV0_9HELO</name>
<dbReference type="GO" id="GO:0004029">
    <property type="term" value="F:aldehyde dehydrogenase (NAD+) activity"/>
    <property type="evidence" value="ECO:0007669"/>
    <property type="project" value="TreeGrafter"/>
</dbReference>
<proteinExistence type="predicted"/>
<evidence type="ECO:0000256" key="1">
    <source>
        <dbReference type="SAM" id="MobiDB-lite"/>
    </source>
</evidence>
<gene>
    <name evidence="3" type="ORF">G7Y89_g15563</name>
</gene>
<evidence type="ECO:0000259" key="2">
    <source>
        <dbReference type="Pfam" id="PF01370"/>
    </source>
</evidence>
<evidence type="ECO:0000313" key="4">
    <source>
        <dbReference type="Proteomes" id="UP000566819"/>
    </source>
</evidence>
<dbReference type="GO" id="GO:0005737">
    <property type="term" value="C:cytoplasm"/>
    <property type="evidence" value="ECO:0007669"/>
    <property type="project" value="TreeGrafter"/>
</dbReference>
<dbReference type="Gene3D" id="3.40.50.720">
    <property type="entry name" value="NAD(P)-binding Rossmann-like Domain"/>
    <property type="match status" value="1"/>
</dbReference>
<comment type="caution">
    <text evidence="3">The sequence shown here is derived from an EMBL/GenBank/DDBJ whole genome shotgun (WGS) entry which is preliminary data.</text>
</comment>
<sequence length="315" mass="33106">MHIFITGATGYIGSVCAEKAIAEGHTVHGLSRTEAGDAKLKALGAVPIRGDLSSFDTLEQESAKADAVLHCAFIHDFVSRKMSYDEVLRADREAVNALAKGLEGSGKSLVVSSGSGGRVPDPNGGEVDETAPIDEDFPFKARMASEQYAMGKAKDGIRVSLVRVAPFVYGRGGSVFMPWLIAKAHAAGQSLYIGDGSPHTTTLHVDDAATLYLAIAKHATGGIFNGSGSTTVTAKEVAEAVGTLLNVPVRSVTKEEAVKDENLGPILTLFLGMECRSSNKKAREELGWKPTGIDLPTDVAQGSYKESAAMLSQKA</sequence>
<accession>A0A8H4VLV0</accession>
<keyword evidence="4" id="KW-1185">Reference proteome</keyword>
<dbReference type="AlphaFoldDB" id="A0A8H4VLV0"/>
<feature type="domain" description="NAD-dependent epimerase/dehydratase" evidence="2">
    <location>
        <begin position="3"/>
        <end position="225"/>
    </location>
</feature>
<organism evidence="3 4">
    <name type="scientific">Cudoniella acicularis</name>
    <dbReference type="NCBI Taxonomy" id="354080"/>
    <lineage>
        <taxon>Eukaryota</taxon>
        <taxon>Fungi</taxon>
        <taxon>Dikarya</taxon>
        <taxon>Ascomycota</taxon>
        <taxon>Pezizomycotina</taxon>
        <taxon>Leotiomycetes</taxon>
        <taxon>Helotiales</taxon>
        <taxon>Tricladiaceae</taxon>
        <taxon>Cudoniella</taxon>
    </lineage>
</organism>
<dbReference type="Proteomes" id="UP000566819">
    <property type="component" value="Unassembled WGS sequence"/>
</dbReference>
<dbReference type="PANTHER" id="PTHR48079">
    <property type="entry name" value="PROTEIN YEEZ"/>
    <property type="match status" value="1"/>
</dbReference>